<comment type="caution">
    <text evidence="1">The sequence shown here is derived from an EMBL/GenBank/DDBJ whole genome shotgun (WGS) entry which is preliminary data.</text>
</comment>
<accession>A0ABW4XFE6</accession>
<organism evidence="1 2">
    <name type="scientific">Blastococcus deserti</name>
    <dbReference type="NCBI Taxonomy" id="2259033"/>
    <lineage>
        <taxon>Bacteria</taxon>
        <taxon>Bacillati</taxon>
        <taxon>Actinomycetota</taxon>
        <taxon>Actinomycetes</taxon>
        <taxon>Geodermatophilales</taxon>
        <taxon>Geodermatophilaceae</taxon>
        <taxon>Blastococcus</taxon>
    </lineage>
</organism>
<dbReference type="RefSeq" id="WP_376880760.1">
    <property type="nucleotide sequence ID" value="NZ_JBHUHP010000030.1"/>
</dbReference>
<dbReference type="EMBL" id="JBHUHP010000030">
    <property type="protein sequence ID" value="MFD2094192.1"/>
    <property type="molecule type" value="Genomic_DNA"/>
</dbReference>
<proteinExistence type="predicted"/>
<name>A0ABW4XFE6_9ACTN</name>
<evidence type="ECO:0000313" key="2">
    <source>
        <dbReference type="Proteomes" id="UP001597402"/>
    </source>
</evidence>
<sequence>MGLDIPDLSSDLRDRDGWEANAADACVQAGFRADCVTFAYSYFATDGDGNGRTRIDDPGTDYEPTYAACPVESITPPTGEGTEPIPVGTEIAIVVVCTLPEAQPDAVP</sequence>
<reference evidence="2" key="1">
    <citation type="journal article" date="2019" name="Int. J. Syst. Evol. Microbiol.">
        <title>The Global Catalogue of Microorganisms (GCM) 10K type strain sequencing project: providing services to taxonomists for standard genome sequencing and annotation.</title>
        <authorList>
            <consortium name="The Broad Institute Genomics Platform"/>
            <consortium name="The Broad Institute Genome Sequencing Center for Infectious Disease"/>
            <person name="Wu L."/>
            <person name="Ma J."/>
        </authorList>
    </citation>
    <scope>NUCLEOTIDE SEQUENCE [LARGE SCALE GENOMIC DNA]</scope>
    <source>
        <strain evidence="2">JCM 3338</strain>
    </source>
</reference>
<keyword evidence="2" id="KW-1185">Reference proteome</keyword>
<evidence type="ECO:0008006" key="3">
    <source>
        <dbReference type="Google" id="ProtNLM"/>
    </source>
</evidence>
<dbReference type="Proteomes" id="UP001597402">
    <property type="component" value="Unassembled WGS sequence"/>
</dbReference>
<protein>
    <recommendedName>
        <fullName evidence="3">PASTA domain-containing protein</fullName>
    </recommendedName>
</protein>
<gene>
    <name evidence="1" type="ORF">ACFSHS_21705</name>
</gene>
<evidence type="ECO:0000313" key="1">
    <source>
        <dbReference type="EMBL" id="MFD2094192.1"/>
    </source>
</evidence>